<keyword evidence="2" id="KW-0805">Transcription regulation</keyword>
<feature type="domain" description="RNA polymerase sigma factor 70 region 4 type 2" evidence="7">
    <location>
        <begin position="115"/>
        <end position="168"/>
    </location>
</feature>
<dbReference type="InterPro" id="IPR013325">
    <property type="entry name" value="RNA_pol_sigma_r2"/>
</dbReference>
<dbReference type="InterPro" id="IPR036388">
    <property type="entry name" value="WH-like_DNA-bd_sf"/>
</dbReference>
<name>A0A518E1B1_9BACT</name>
<dbReference type="AlphaFoldDB" id="A0A518E1B1"/>
<dbReference type="EMBL" id="CP036433">
    <property type="protein sequence ID" value="QDU97878.1"/>
    <property type="molecule type" value="Genomic_DNA"/>
</dbReference>
<dbReference type="Gene3D" id="1.10.10.10">
    <property type="entry name" value="Winged helix-like DNA-binding domain superfamily/Winged helix DNA-binding domain"/>
    <property type="match status" value="1"/>
</dbReference>
<keyword evidence="9" id="KW-1185">Reference proteome</keyword>
<dbReference type="KEGG" id="lcre:Pla8534_57350"/>
<keyword evidence="4" id="KW-0238">DNA-binding</keyword>
<dbReference type="OrthoDB" id="279585at2"/>
<dbReference type="GO" id="GO:0003677">
    <property type="term" value="F:DNA binding"/>
    <property type="evidence" value="ECO:0007669"/>
    <property type="project" value="UniProtKB-KW"/>
</dbReference>
<dbReference type="InterPro" id="IPR007627">
    <property type="entry name" value="RNA_pol_sigma70_r2"/>
</dbReference>
<protein>
    <submittedName>
        <fullName evidence="8">ECF RNA polymerase sigma factor SigW</fullName>
    </submittedName>
</protein>
<dbReference type="InterPro" id="IPR013249">
    <property type="entry name" value="RNA_pol_sigma70_r4_t2"/>
</dbReference>
<evidence type="ECO:0000256" key="2">
    <source>
        <dbReference type="ARBA" id="ARBA00023015"/>
    </source>
</evidence>
<dbReference type="GO" id="GO:0016987">
    <property type="term" value="F:sigma factor activity"/>
    <property type="evidence" value="ECO:0007669"/>
    <property type="project" value="UniProtKB-KW"/>
</dbReference>
<dbReference type="SUPFAM" id="SSF88946">
    <property type="entry name" value="Sigma2 domain of RNA polymerase sigma factors"/>
    <property type="match status" value="1"/>
</dbReference>
<dbReference type="PANTHER" id="PTHR43133">
    <property type="entry name" value="RNA POLYMERASE ECF-TYPE SIGMA FACTO"/>
    <property type="match status" value="1"/>
</dbReference>
<evidence type="ECO:0000313" key="8">
    <source>
        <dbReference type="EMBL" id="QDU97878.1"/>
    </source>
</evidence>
<accession>A0A518E1B1</accession>
<dbReference type="GO" id="GO:0006352">
    <property type="term" value="P:DNA-templated transcription initiation"/>
    <property type="evidence" value="ECO:0007669"/>
    <property type="project" value="InterPro"/>
</dbReference>
<evidence type="ECO:0000259" key="7">
    <source>
        <dbReference type="Pfam" id="PF08281"/>
    </source>
</evidence>
<dbReference type="InterPro" id="IPR014284">
    <property type="entry name" value="RNA_pol_sigma-70_dom"/>
</dbReference>
<evidence type="ECO:0000313" key="9">
    <source>
        <dbReference type="Proteomes" id="UP000317648"/>
    </source>
</evidence>
<dbReference type="Gene3D" id="1.10.1740.10">
    <property type="match status" value="1"/>
</dbReference>
<dbReference type="PANTHER" id="PTHR43133:SF8">
    <property type="entry name" value="RNA POLYMERASE SIGMA FACTOR HI_1459-RELATED"/>
    <property type="match status" value="1"/>
</dbReference>
<dbReference type="Pfam" id="PF08281">
    <property type="entry name" value="Sigma70_r4_2"/>
    <property type="match status" value="1"/>
</dbReference>
<sequence>MKLMSPPTDLHRRLECWVREHGAAVRGYLLGAVQRVDLADDLLQEVFRKAFMAGDQYQEQGQARAWLMRIADRLLIDRYRKKQIEVNVGSQAWRILEPSAAHADPEAAMLAEESRQELAQALEHLSEAQRRVLLLRFYGDLGFAEIAETTGLPLNTVLSHCRRGLAALRKNMTEESP</sequence>
<evidence type="ECO:0000256" key="5">
    <source>
        <dbReference type="ARBA" id="ARBA00023163"/>
    </source>
</evidence>
<dbReference type="SUPFAM" id="SSF88659">
    <property type="entry name" value="Sigma3 and sigma4 domains of RNA polymerase sigma factors"/>
    <property type="match status" value="1"/>
</dbReference>
<dbReference type="InterPro" id="IPR039425">
    <property type="entry name" value="RNA_pol_sigma-70-like"/>
</dbReference>
<dbReference type="NCBIfam" id="TIGR02937">
    <property type="entry name" value="sigma70-ECF"/>
    <property type="match status" value="1"/>
</dbReference>
<evidence type="ECO:0000256" key="1">
    <source>
        <dbReference type="ARBA" id="ARBA00010641"/>
    </source>
</evidence>
<reference evidence="8 9" key="1">
    <citation type="submission" date="2019-02" db="EMBL/GenBank/DDBJ databases">
        <title>Deep-cultivation of Planctomycetes and their phenomic and genomic characterization uncovers novel biology.</title>
        <authorList>
            <person name="Wiegand S."/>
            <person name="Jogler M."/>
            <person name="Boedeker C."/>
            <person name="Pinto D."/>
            <person name="Vollmers J."/>
            <person name="Rivas-Marin E."/>
            <person name="Kohn T."/>
            <person name="Peeters S.H."/>
            <person name="Heuer A."/>
            <person name="Rast P."/>
            <person name="Oberbeckmann S."/>
            <person name="Bunk B."/>
            <person name="Jeske O."/>
            <person name="Meyerdierks A."/>
            <person name="Storesund J.E."/>
            <person name="Kallscheuer N."/>
            <person name="Luecker S."/>
            <person name="Lage O.M."/>
            <person name="Pohl T."/>
            <person name="Merkel B.J."/>
            <person name="Hornburger P."/>
            <person name="Mueller R.-W."/>
            <person name="Bruemmer F."/>
            <person name="Labrenz M."/>
            <person name="Spormann A.M."/>
            <person name="Op den Camp H."/>
            <person name="Overmann J."/>
            <person name="Amann R."/>
            <person name="Jetten M.S.M."/>
            <person name="Mascher T."/>
            <person name="Medema M.H."/>
            <person name="Devos D.P."/>
            <person name="Kaster A.-K."/>
            <person name="Ovreas L."/>
            <person name="Rohde M."/>
            <person name="Galperin M.Y."/>
            <person name="Jogler C."/>
        </authorList>
    </citation>
    <scope>NUCLEOTIDE SEQUENCE [LARGE SCALE GENOMIC DNA]</scope>
    <source>
        <strain evidence="8 9">Pla85_3_4</strain>
    </source>
</reference>
<dbReference type="InterPro" id="IPR013324">
    <property type="entry name" value="RNA_pol_sigma_r3/r4-like"/>
</dbReference>
<keyword evidence="5" id="KW-0804">Transcription</keyword>
<evidence type="ECO:0000256" key="3">
    <source>
        <dbReference type="ARBA" id="ARBA00023082"/>
    </source>
</evidence>
<gene>
    <name evidence="8" type="primary">sigW_11</name>
    <name evidence="8" type="ORF">Pla8534_57350</name>
</gene>
<keyword evidence="3" id="KW-0731">Sigma factor</keyword>
<dbReference type="Pfam" id="PF04542">
    <property type="entry name" value="Sigma70_r2"/>
    <property type="match status" value="1"/>
</dbReference>
<proteinExistence type="inferred from homology"/>
<dbReference type="Proteomes" id="UP000317648">
    <property type="component" value="Chromosome"/>
</dbReference>
<comment type="similarity">
    <text evidence="1">Belongs to the sigma-70 factor family. ECF subfamily.</text>
</comment>
<evidence type="ECO:0000259" key="6">
    <source>
        <dbReference type="Pfam" id="PF04542"/>
    </source>
</evidence>
<organism evidence="8 9">
    <name type="scientific">Lignipirellula cremea</name>
    <dbReference type="NCBI Taxonomy" id="2528010"/>
    <lineage>
        <taxon>Bacteria</taxon>
        <taxon>Pseudomonadati</taxon>
        <taxon>Planctomycetota</taxon>
        <taxon>Planctomycetia</taxon>
        <taxon>Pirellulales</taxon>
        <taxon>Pirellulaceae</taxon>
        <taxon>Lignipirellula</taxon>
    </lineage>
</organism>
<dbReference type="CDD" id="cd06171">
    <property type="entry name" value="Sigma70_r4"/>
    <property type="match status" value="1"/>
</dbReference>
<evidence type="ECO:0000256" key="4">
    <source>
        <dbReference type="ARBA" id="ARBA00023125"/>
    </source>
</evidence>
<feature type="domain" description="RNA polymerase sigma-70 region 2" evidence="6">
    <location>
        <begin position="18"/>
        <end position="83"/>
    </location>
</feature>